<dbReference type="PIRSF" id="PIRSF001771">
    <property type="entry name" value="Cyclin_A_B_D_E"/>
    <property type="match status" value="1"/>
</dbReference>
<keyword evidence="2" id="KW-0132">Cell division</keyword>
<sequence>MADKENCMRVVTRAAKRRVMETMSSPTESQRQLTATKKRLVLGDISSNVLGGLNGHAGSEPQKPKRSRPKIVTEEITGSATVPATKTPVVEAVQAAAETSWDIDAASDDPQMCPAYVGDIYNYLHSMEVQAKRRPLTNYIERIQKDINANMRGVLVDWLVEVAEEYKLVPDTLYLAISYIDRYLSVNSINRRRLQLLGVSCMLIASKYEEITPPHVHEFCYITDNTYRKEEVVKMESDVLNLLKFEMGNPTVKSFLRLFIGLEQERSKSPSLQLEFLGNYLAELSLLDYGCIKFLPSLIAASVIFVAKFIFNSKKHPWNSTLQHYSRYKASELKECVLIIHDLQLSRKGGPLVAVRDKYKQHKFKCVSTLSSPPEIPTSYFEDG</sequence>
<dbReference type="GO" id="GO:0044772">
    <property type="term" value="P:mitotic cell cycle phase transition"/>
    <property type="evidence" value="ECO:0007669"/>
    <property type="project" value="InterPro"/>
</dbReference>
<evidence type="ECO:0000256" key="2">
    <source>
        <dbReference type="ARBA" id="ARBA00022618"/>
    </source>
</evidence>
<keyword evidence="10" id="KW-1185">Reference proteome</keyword>
<dbReference type="CDD" id="cd20562">
    <property type="entry name" value="CYCLIN_AtCycA_like_rpt1"/>
    <property type="match status" value="1"/>
</dbReference>
<protein>
    <recommendedName>
        <fullName evidence="11">Cyclin N-terminal domain-containing protein</fullName>
    </recommendedName>
</protein>
<evidence type="ECO:0000256" key="6">
    <source>
        <dbReference type="SAM" id="MobiDB-lite"/>
    </source>
</evidence>
<dbReference type="PROSITE" id="PS00292">
    <property type="entry name" value="CYCLINS"/>
    <property type="match status" value="1"/>
</dbReference>
<dbReference type="GO" id="GO:0016538">
    <property type="term" value="F:cyclin-dependent protein serine/threonine kinase regulator activity"/>
    <property type="evidence" value="ECO:0007669"/>
    <property type="project" value="InterPro"/>
</dbReference>
<dbReference type="InterPro" id="IPR013763">
    <property type="entry name" value="Cyclin-like_dom"/>
</dbReference>
<dbReference type="Gene3D" id="1.10.472.10">
    <property type="entry name" value="Cyclin-like"/>
    <property type="match status" value="2"/>
</dbReference>
<evidence type="ECO:0000256" key="3">
    <source>
        <dbReference type="ARBA" id="ARBA00023127"/>
    </source>
</evidence>
<evidence type="ECO:0000313" key="10">
    <source>
        <dbReference type="Proteomes" id="UP001279734"/>
    </source>
</evidence>
<dbReference type="FunFam" id="1.10.472.10:FF:000167">
    <property type="entry name" value="Mitotic cyclin 6"/>
    <property type="match status" value="1"/>
</dbReference>
<evidence type="ECO:0008006" key="11">
    <source>
        <dbReference type="Google" id="ProtNLM"/>
    </source>
</evidence>
<evidence type="ECO:0000259" key="8">
    <source>
        <dbReference type="SMART" id="SM01332"/>
    </source>
</evidence>
<dbReference type="Proteomes" id="UP001279734">
    <property type="component" value="Unassembled WGS sequence"/>
</dbReference>
<accession>A0AAD3SWG2</accession>
<dbReference type="Pfam" id="PF02984">
    <property type="entry name" value="Cyclin_C"/>
    <property type="match status" value="1"/>
</dbReference>
<gene>
    <name evidence="9" type="ORF">Nepgr_019648</name>
</gene>
<feature type="domain" description="Cyclin-like" evidence="7">
    <location>
        <begin position="157"/>
        <end position="241"/>
    </location>
</feature>
<dbReference type="FunFam" id="1.10.472.10:FF:000013">
    <property type="entry name" value="Cyclin A1"/>
    <property type="match status" value="1"/>
</dbReference>
<reference evidence="9" key="1">
    <citation type="submission" date="2023-05" db="EMBL/GenBank/DDBJ databases">
        <title>Nepenthes gracilis genome sequencing.</title>
        <authorList>
            <person name="Fukushima K."/>
        </authorList>
    </citation>
    <scope>NUCLEOTIDE SEQUENCE</scope>
    <source>
        <strain evidence="9">SING2019-196</strain>
    </source>
</reference>
<dbReference type="AlphaFoldDB" id="A0AAD3SWG2"/>
<dbReference type="SMART" id="SM01332">
    <property type="entry name" value="Cyclin_C"/>
    <property type="match status" value="1"/>
</dbReference>
<feature type="domain" description="Cyclin C-terminal" evidence="8">
    <location>
        <begin position="250"/>
        <end position="373"/>
    </location>
</feature>
<name>A0AAD3SWG2_NEPGR</name>
<keyword evidence="4" id="KW-0131">Cell cycle</keyword>
<dbReference type="InterPro" id="IPR006671">
    <property type="entry name" value="Cyclin_N"/>
</dbReference>
<dbReference type="InterPro" id="IPR036915">
    <property type="entry name" value="Cyclin-like_sf"/>
</dbReference>
<dbReference type="CDD" id="cd20506">
    <property type="entry name" value="CYCLIN_AtCycA-like_rpt2"/>
    <property type="match status" value="1"/>
</dbReference>
<dbReference type="SMART" id="SM00385">
    <property type="entry name" value="CYCLIN"/>
    <property type="match status" value="2"/>
</dbReference>
<comment type="caution">
    <text evidence="9">The sequence shown here is derived from an EMBL/GenBank/DDBJ whole genome shotgun (WGS) entry which is preliminary data.</text>
</comment>
<proteinExistence type="inferred from homology"/>
<feature type="domain" description="Cyclin-like" evidence="7">
    <location>
        <begin position="254"/>
        <end position="342"/>
    </location>
</feature>
<dbReference type="InterPro" id="IPR004367">
    <property type="entry name" value="Cyclin_C-dom"/>
</dbReference>
<dbReference type="InterPro" id="IPR046965">
    <property type="entry name" value="Cyclin_A/B-like"/>
</dbReference>
<keyword evidence="3 5" id="KW-0195">Cyclin</keyword>
<evidence type="ECO:0000259" key="7">
    <source>
        <dbReference type="SMART" id="SM00385"/>
    </source>
</evidence>
<organism evidence="9 10">
    <name type="scientific">Nepenthes gracilis</name>
    <name type="common">Slender pitcher plant</name>
    <dbReference type="NCBI Taxonomy" id="150966"/>
    <lineage>
        <taxon>Eukaryota</taxon>
        <taxon>Viridiplantae</taxon>
        <taxon>Streptophyta</taxon>
        <taxon>Embryophyta</taxon>
        <taxon>Tracheophyta</taxon>
        <taxon>Spermatophyta</taxon>
        <taxon>Magnoliopsida</taxon>
        <taxon>eudicotyledons</taxon>
        <taxon>Gunneridae</taxon>
        <taxon>Pentapetalae</taxon>
        <taxon>Caryophyllales</taxon>
        <taxon>Nepenthaceae</taxon>
        <taxon>Nepenthes</taxon>
    </lineage>
</organism>
<evidence type="ECO:0000256" key="4">
    <source>
        <dbReference type="ARBA" id="ARBA00023306"/>
    </source>
</evidence>
<dbReference type="Pfam" id="PF00134">
    <property type="entry name" value="Cyclin_N"/>
    <property type="match status" value="1"/>
</dbReference>
<dbReference type="EMBL" id="BSYO01000018">
    <property type="protein sequence ID" value="GMH17807.1"/>
    <property type="molecule type" value="Genomic_DNA"/>
</dbReference>
<dbReference type="InterPro" id="IPR039361">
    <property type="entry name" value="Cyclin"/>
</dbReference>
<feature type="region of interest" description="Disordered" evidence="6">
    <location>
        <begin position="51"/>
        <end position="70"/>
    </location>
</feature>
<evidence type="ECO:0000256" key="5">
    <source>
        <dbReference type="RuleBase" id="RU000383"/>
    </source>
</evidence>
<evidence type="ECO:0000313" key="9">
    <source>
        <dbReference type="EMBL" id="GMH17807.1"/>
    </source>
</evidence>
<dbReference type="SUPFAM" id="SSF47954">
    <property type="entry name" value="Cyclin-like"/>
    <property type="match status" value="2"/>
</dbReference>
<evidence type="ECO:0000256" key="1">
    <source>
        <dbReference type="ARBA" id="ARBA00006955"/>
    </source>
</evidence>
<dbReference type="GO" id="GO:0051301">
    <property type="term" value="P:cell division"/>
    <property type="evidence" value="ECO:0007669"/>
    <property type="project" value="UniProtKB-KW"/>
</dbReference>
<comment type="similarity">
    <text evidence="1">Belongs to the cyclin family. Cyclin AB subfamily.</text>
</comment>
<dbReference type="InterPro" id="IPR048258">
    <property type="entry name" value="Cyclins_cyclin-box"/>
</dbReference>
<dbReference type="PANTHER" id="PTHR10177">
    <property type="entry name" value="CYCLINS"/>
    <property type="match status" value="1"/>
</dbReference>